<dbReference type="Gene3D" id="1.10.10.10">
    <property type="entry name" value="Winged helix-like DNA-binding domain superfamily/Winged helix DNA-binding domain"/>
    <property type="match status" value="1"/>
</dbReference>
<dbReference type="InterPro" id="IPR036390">
    <property type="entry name" value="WH_DNA-bd_sf"/>
</dbReference>
<name>A0A3M2LDZ4_9NOCA</name>
<keyword evidence="7" id="KW-1185">Reference proteome</keyword>
<sequence length="290" mass="30890">MRGVSLDLLRTFLAVYRSGSVSTAAALLGLSQPTVTAQVKQLETRIARPLFNRMPRGMAPTAAADELAARIAPALDDLCETVDTNLLGGTERYGHTVHLGGPAELLCTRVLPALAEPVRQGLRLRVEFGLPEGLLAALIGGSLDLIVSTTRPRARGVRVISLLDEEFALVAAAPWTLADLGHAPLIAYAENLPILRRYWRTIFGTRLTRSPAVVVPDLRGVLAAAVAGAGITVLPTYLCAAELADGRLYRLESPEVPPLNTLFLAGRAGPEQPAVTEVRDRLRASATGWG</sequence>
<proteinExistence type="inferred from homology"/>
<evidence type="ECO:0000313" key="6">
    <source>
        <dbReference type="EMBL" id="RMI35624.1"/>
    </source>
</evidence>
<dbReference type="EMBL" id="RFFH01000001">
    <property type="protein sequence ID" value="RMI35624.1"/>
    <property type="molecule type" value="Genomic_DNA"/>
</dbReference>
<evidence type="ECO:0000259" key="5">
    <source>
        <dbReference type="PROSITE" id="PS50931"/>
    </source>
</evidence>
<dbReference type="PANTHER" id="PTHR30126">
    <property type="entry name" value="HTH-TYPE TRANSCRIPTIONAL REGULATOR"/>
    <property type="match status" value="1"/>
</dbReference>
<gene>
    <name evidence="6" type="ORF">EBN03_05165</name>
</gene>
<keyword evidence="3" id="KW-0238">DNA-binding</keyword>
<accession>A0A3M2LDZ4</accession>
<dbReference type="GO" id="GO:0003700">
    <property type="term" value="F:DNA-binding transcription factor activity"/>
    <property type="evidence" value="ECO:0007669"/>
    <property type="project" value="InterPro"/>
</dbReference>
<evidence type="ECO:0000256" key="1">
    <source>
        <dbReference type="ARBA" id="ARBA00009437"/>
    </source>
</evidence>
<dbReference type="RefSeq" id="WP_122186600.1">
    <property type="nucleotide sequence ID" value="NZ_RFFH01000001.1"/>
</dbReference>
<evidence type="ECO:0000256" key="2">
    <source>
        <dbReference type="ARBA" id="ARBA00023015"/>
    </source>
</evidence>
<evidence type="ECO:0000256" key="3">
    <source>
        <dbReference type="ARBA" id="ARBA00023125"/>
    </source>
</evidence>
<dbReference type="AlphaFoldDB" id="A0A3M2LDZ4"/>
<evidence type="ECO:0000256" key="4">
    <source>
        <dbReference type="ARBA" id="ARBA00023163"/>
    </source>
</evidence>
<dbReference type="Proteomes" id="UP000279275">
    <property type="component" value="Unassembled WGS sequence"/>
</dbReference>
<dbReference type="Pfam" id="PF03466">
    <property type="entry name" value="LysR_substrate"/>
    <property type="match status" value="1"/>
</dbReference>
<keyword evidence="2" id="KW-0805">Transcription regulation</keyword>
<dbReference type="InterPro" id="IPR005119">
    <property type="entry name" value="LysR_subst-bd"/>
</dbReference>
<organism evidence="6 7">
    <name type="scientific">Nocardia stercoris</name>
    <dbReference type="NCBI Taxonomy" id="2483361"/>
    <lineage>
        <taxon>Bacteria</taxon>
        <taxon>Bacillati</taxon>
        <taxon>Actinomycetota</taxon>
        <taxon>Actinomycetes</taxon>
        <taxon>Mycobacteriales</taxon>
        <taxon>Nocardiaceae</taxon>
        <taxon>Nocardia</taxon>
    </lineage>
</organism>
<dbReference type="SUPFAM" id="SSF46785">
    <property type="entry name" value="Winged helix' DNA-binding domain"/>
    <property type="match status" value="1"/>
</dbReference>
<dbReference type="Pfam" id="PF00126">
    <property type="entry name" value="HTH_1"/>
    <property type="match status" value="1"/>
</dbReference>
<dbReference type="GO" id="GO:0000976">
    <property type="term" value="F:transcription cis-regulatory region binding"/>
    <property type="evidence" value="ECO:0007669"/>
    <property type="project" value="TreeGrafter"/>
</dbReference>
<dbReference type="Gene3D" id="3.40.190.10">
    <property type="entry name" value="Periplasmic binding protein-like II"/>
    <property type="match status" value="2"/>
</dbReference>
<comment type="similarity">
    <text evidence="1">Belongs to the LysR transcriptional regulatory family.</text>
</comment>
<reference evidence="6 7" key="1">
    <citation type="submission" date="2018-10" db="EMBL/GenBank/DDBJ databases">
        <title>Isolation from cow dung.</title>
        <authorList>
            <person name="Ling L."/>
        </authorList>
    </citation>
    <scope>NUCLEOTIDE SEQUENCE [LARGE SCALE GENOMIC DNA]</scope>
    <source>
        <strain evidence="6 7">NEAU-LL90</strain>
    </source>
</reference>
<dbReference type="PROSITE" id="PS50931">
    <property type="entry name" value="HTH_LYSR"/>
    <property type="match status" value="1"/>
</dbReference>
<dbReference type="SUPFAM" id="SSF53850">
    <property type="entry name" value="Periplasmic binding protein-like II"/>
    <property type="match status" value="1"/>
</dbReference>
<protein>
    <submittedName>
        <fullName evidence="6">LysR family transcriptional regulator</fullName>
    </submittedName>
</protein>
<feature type="domain" description="HTH lysR-type" evidence="5">
    <location>
        <begin position="4"/>
        <end position="61"/>
    </location>
</feature>
<dbReference type="PANTHER" id="PTHR30126:SF39">
    <property type="entry name" value="HTH-TYPE TRANSCRIPTIONAL REGULATOR CYSL"/>
    <property type="match status" value="1"/>
</dbReference>
<evidence type="ECO:0000313" key="7">
    <source>
        <dbReference type="Proteomes" id="UP000279275"/>
    </source>
</evidence>
<dbReference type="InterPro" id="IPR000847">
    <property type="entry name" value="LysR_HTH_N"/>
</dbReference>
<comment type="caution">
    <text evidence="6">The sequence shown here is derived from an EMBL/GenBank/DDBJ whole genome shotgun (WGS) entry which is preliminary data.</text>
</comment>
<dbReference type="PRINTS" id="PR00039">
    <property type="entry name" value="HTHLYSR"/>
</dbReference>
<dbReference type="OrthoDB" id="8417889at2"/>
<keyword evidence="4" id="KW-0804">Transcription</keyword>
<dbReference type="InterPro" id="IPR036388">
    <property type="entry name" value="WH-like_DNA-bd_sf"/>
</dbReference>
<dbReference type="CDD" id="cd05466">
    <property type="entry name" value="PBP2_LTTR_substrate"/>
    <property type="match status" value="1"/>
</dbReference>